<keyword evidence="3" id="KW-1185">Reference proteome</keyword>
<gene>
    <name evidence="2" type="ORF">ElyMa_004383200</name>
</gene>
<evidence type="ECO:0000313" key="3">
    <source>
        <dbReference type="Proteomes" id="UP000762676"/>
    </source>
</evidence>
<reference evidence="2 3" key="1">
    <citation type="journal article" date="2021" name="Elife">
        <title>Chloroplast acquisition without the gene transfer in kleptoplastic sea slugs, Plakobranchus ocellatus.</title>
        <authorList>
            <person name="Maeda T."/>
            <person name="Takahashi S."/>
            <person name="Yoshida T."/>
            <person name="Shimamura S."/>
            <person name="Takaki Y."/>
            <person name="Nagai Y."/>
            <person name="Toyoda A."/>
            <person name="Suzuki Y."/>
            <person name="Arimoto A."/>
            <person name="Ishii H."/>
            <person name="Satoh N."/>
            <person name="Nishiyama T."/>
            <person name="Hasebe M."/>
            <person name="Maruyama T."/>
            <person name="Minagawa J."/>
            <person name="Obokata J."/>
            <person name="Shigenobu S."/>
        </authorList>
    </citation>
    <scope>NUCLEOTIDE SEQUENCE [LARGE SCALE GENOMIC DNA]</scope>
</reference>
<evidence type="ECO:0000256" key="1">
    <source>
        <dbReference type="SAM" id="MobiDB-lite"/>
    </source>
</evidence>
<dbReference type="Proteomes" id="UP000762676">
    <property type="component" value="Unassembled WGS sequence"/>
</dbReference>
<evidence type="ECO:0008006" key="4">
    <source>
        <dbReference type="Google" id="ProtNLM"/>
    </source>
</evidence>
<comment type="caution">
    <text evidence="2">The sequence shown here is derived from an EMBL/GenBank/DDBJ whole genome shotgun (WGS) entry which is preliminary data.</text>
</comment>
<feature type="region of interest" description="Disordered" evidence="1">
    <location>
        <begin position="214"/>
        <end position="237"/>
    </location>
</feature>
<proteinExistence type="predicted"/>
<organism evidence="2 3">
    <name type="scientific">Elysia marginata</name>
    <dbReference type="NCBI Taxonomy" id="1093978"/>
    <lineage>
        <taxon>Eukaryota</taxon>
        <taxon>Metazoa</taxon>
        <taxon>Spiralia</taxon>
        <taxon>Lophotrochozoa</taxon>
        <taxon>Mollusca</taxon>
        <taxon>Gastropoda</taxon>
        <taxon>Heterobranchia</taxon>
        <taxon>Euthyneura</taxon>
        <taxon>Panpulmonata</taxon>
        <taxon>Sacoglossa</taxon>
        <taxon>Placobranchoidea</taxon>
        <taxon>Plakobranchidae</taxon>
        <taxon>Elysia</taxon>
    </lineage>
</organism>
<feature type="compositionally biased region" description="Low complexity" evidence="1">
    <location>
        <begin position="222"/>
        <end position="234"/>
    </location>
</feature>
<sequence length="381" mass="41904">MHLTIYIYIYIICCSSDSAKNYGGPFATQTFSGDPGFPTSKASSRQITNHDLDENSVQYTPDLTWKPGEGDALVRNTPRQNEDPLDIWENTEGTGEHTIISGVDQSSGRGEQAGLNPIDKSKLASEIVAHHLNPANLETGDTQLASNAEQVSNDIKKNTHIDTPLDIEHLQTVLENNKYDEDDTRSWCAVEANRYTLLSPVSEDDYSDDIADSRITKDTQTSESSNSSLDLDGSGLEEDEGYASSFLNNEDDEGDDWTPLVLTVKAPDLFKGEITLVLSPVEEFLSPGFVIQRVNGNMTWLEEGQTKALDCYYTGRVLEAPRESNVAVSVCNGVMIKSYDYSGTFVSSSATTGYHISTSANSCWRGFDFLVSLRIRSAQVN</sequence>
<feature type="region of interest" description="Disordered" evidence="1">
    <location>
        <begin position="30"/>
        <end position="55"/>
    </location>
</feature>
<protein>
    <recommendedName>
        <fullName evidence="4">Peptidase M12B propeptide domain-containing protein</fullName>
    </recommendedName>
</protein>
<name>A0AAV4HA39_9GAST</name>
<dbReference type="EMBL" id="BMAT01008843">
    <property type="protein sequence ID" value="GFR93630.1"/>
    <property type="molecule type" value="Genomic_DNA"/>
</dbReference>
<dbReference type="AlphaFoldDB" id="A0AAV4HA39"/>
<accession>A0AAV4HA39</accession>
<evidence type="ECO:0000313" key="2">
    <source>
        <dbReference type="EMBL" id="GFR93630.1"/>
    </source>
</evidence>